<dbReference type="SUPFAM" id="SSF56112">
    <property type="entry name" value="Protein kinase-like (PK-like)"/>
    <property type="match status" value="1"/>
</dbReference>
<keyword evidence="2 5" id="KW-0547">Nucleotide-binding</keyword>
<dbReference type="Gene3D" id="3.30.200.20">
    <property type="entry name" value="Phosphorylase Kinase, domain 1"/>
    <property type="match status" value="1"/>
</dbReference>
<evidence type="ECO:0000256" key="3">
    <source>
        <dbReference type="ARBA" id="ARBA00022777"/>
    </source>
</evidence>
<dbReference type="PROSITE" id="PS50011">
    <property type="entry name" value="PROTEIN_KINASE_DOM"/>
    <property type="match status" value="1"/>
</dbReference>
<evidence type="ECO:0000256" key="2">
    <source>
        <dbReference type="ARBA" id="ARBA00022741"/>
    </source>
</evidence>
<accession>A0ABX9JQT2</accession>
<evidence type="ECO:0000256" key="1">
    <source>
        <dbReference type="ARBA" id="ARBA00022679"/>
    </source>
</evidence>
<evidence type="ECO:0000313" key="7">
    <source>
        <dbReference type="EMBL" id="REG24592.1"/>
    </source>
</evidence>
<dbReference type="Gene3D" id="1.10.510.10">
    <property type="entry name" value="Transferase(Phosphotransferase) domain 1"/>
    <property type="match status" value="1"/>
</dbReference>
<dbReference type="InterPro" id="IPR011009">
    <property type="entry name" value="Kinase-like_dom_sf"/>
</dbReference>
<dbReference type="CDD" id="cd14014">
    <property type="entry name" value="STKc_PknB_like"/>
    <property type="match status" value="1"/>
</dbReference>
<dbReference type="InterPro" id="IPR000719">
    <property type="entry name" value="Prot_kinase_dom"/>
</dbReference>
<dbReference type="RefSeq" id="WP_047855757.1">
    <property type="nucleotide sequence ID" value="NZ_CP011509.1"/>
</dbReference>
<evidence type="ECO:0000313" key="8">
    <source>
        <dbReference type="Proteomes" id="UP000256345"/>
    </source>
</evidence>
<name>A0ABX9JQT2_9BACT</name>
<dbReference type="EMBL" id="QUMU01000014">
    <property type="protein sequence ID" value="REG24592.1"/>
    <property type="molecule type" value="Genomic_DNA"/>
</dbReference>
<keyword evidence="8" id="KW-1185">Reference proteome</keyword>
<dbReference type="PANTHER" id="PTHR43289:SF6">
    <property type="entry name" value="SERINE_THREONINE-PROTEIN KINASE NEKL-3"/>
    <property type="match status" value="1"/>
</dbReference>
<reference evidence="7 8" key="1">
    <citation type="submission" date="2018-08" db="EMBL/GenBank/DDBJ databases">
        <title>Genomic Encyclopedia of Archaeal and Bacterial Type Strains, Phase II (KMG-II): from individual species to whole genera.</title>
        <authorList>
            <person name="Goeker M."/>
        </authorList>
    </citation>
    <scope>NUCLEOTIDE SEQUENCE [LARGE SCALE GENOMIC DNA]</scope>
    <source>
        <strain evidence="7 8">DSM 2261</strain>
    </source>
</reference>
<evidence type="ECO:0000256" key="5">
    <source>
        <dbReference type="PROSITE-ProRule" id="PRU10141"/>
    </source>
</evidence>
<dbReference type="PANTHER" id="PTHR43289">
    <property type="entry name" value="MITOGEN-ACTIVATED PROTEIN KINASE KINASE KINASE 20-RELATED"/>
    <property type="match status" value="1"/>
</dbReference>
<keyword evidence="3 7" id="KW-0418">Kinase</keyword>
<dbReference type="GO" id="GO:0016301">
    <property type="term" value="F:kinase activity"/>
    <property type="evidence" value="ECO:0007669"/>
    <property type="project" value="UniProtKB-KW"/>
</dbReference>
<evidence type="ECO:0000256" key="4">
    <source>
        <dbReference type="ARBA" id="ARBA00022840"/>
    </source>
</evidence>
<comment type="caution">
    <text evidence="7">The sequence shown here is derived from an EMBL/GenBank/DDBJ whole genome shotgun (WGS) entry which is preliminary data.</text>
</comment>
<organism evidence="7 8">
    <name type="scientific">Archangium gephyra</name>
    <dbReference type="NCBI Taxonomy" id="48"/>
    <lineage>
        <taxon>Bacteria</taxon>
        <taxon>Pseudomonadati</taxon>
        <taxon>Myxococcota</taxon>
        <taxon>Myxococcia</taxon>
        <taxon>Myxococcales</taxon>
        <taxon>Cystobacterineae</taxon>
        <taxon>Archangiaceae</taxon>
        <taxon>Archangium</taxon>
    </lineage>
</organism>
<dbReference type="PROSITE" id="PS00107">
    <property type="entry name" value="PROTEIN_KINASE_ATP"/>
    <property type="match status" value="1"/>
</dbReference>
<keyword evidence="1" id="KW-0808">Transferase</keyword>
<gene>
    <name evidence="7" type="ORF">ATI61_114200</name>
</gene>
<dbReference type="Proteomes" id="UP000256345">
    <property type="component" value="Unassembled WGS sequence"/>
</dbReference>
<dbReference type="Pfam" id="PF00069">
    <property type="entry name" value="Pkinase"/>
    <property type="match status" value="1"/>
</dbReference>
<evidence type="ECO:0000259" key="6">
    <source>
        <dbReference type="PROSITE" id="PS50011"/>
    </source>
</evidence>
<feature type="binding site" evidence="5">
    <location>
        <position position="52"/>
    </location>
    <ligand>
        <name>ATP</name>
        <dbReference type="ChEBI" id="CHEBI:30616"/>
    </ligand>
</feature>
<proteinExistence type="predicted"/>
<sequence length="321" mass="35234">MQPPAQPKTVEIPSRRFGRYVLRSRLGSGGMAEVFLAEAKDEKGTPFKVALKLMRKDVPAEAFADEADLMGLLEHPNLVRRLEIGEAFGRYFIAMEFLLGGDLDGMLRAHERQGQRIPLAAGVHVCLEVLRALAYFHQARTRTGRPLELVHGDVNPANIFFSGQCEVKLGDFGVAKARGLDLGPEEGVTAGKLHYLSPEQTRGNTVTLASDLFSMGIVLHELVLGFHPFERGSDDPEVVMAAIRAAKLNLPDTLDKRLAAVIRKALAPDVNQRYRTAGEFAGALLAWALDTGQPFSPREVQAGLQQALSLALWEREKGHPR</sequence>
<keyword evidence="4 5" id="KW-0067">ATP-binding</keyword>
<feature type="domain" description="Protein kinase" evidence="6">
    <location>
        <begin position="20"/>
        <end position="285"/>
    </location>
</feature>
<dbReference type="InterPro" id="IPR017441">
    <property type="entry name" value="Protein_kinase_ATP_BS"/>
</dbReference>
<protein>
    <submittedName>
        <fullName evidence="7">Serine/threonine-protein kinase</fullName>
    </submittedName>
</protein>